<evidence type="ECO:0000313" key="3">
    <source>
        <dbReference type="Proteomes" id="UP000026962"/>
    </source>
</evidence>
<dbReference type="AlphaFoldDB" id="A0A0E0LQU2"/>
<keyword evidence="3" id="KW-1185">Reference proteome</keyword>
<organism evidence="2">
    <name type="scientific">Oryza punctata</name>
    <name type="common">Red rice</name>
    <dbReference type="NCBI Taxonomy" id="4537"/>
    <lineage>
        <taxon>Eukaryota</taxon>
        <taxon>Viridiplantae</taxon>
        <taxon>Streptophyta</taxon>
        <taxon>Embryophyta</taxon>
        <taxon>Tracheophyta</taxon>
        <taxon>Spermatophyta</taxon>
        <taxon>Magnoliopsida</taxon>
        <taxon>Liliopsida</taxon>
        <taxon>Poales</taxon>
        <taxon>Poaceae</taxon>
        <taxon>BOP clade</taxon>
        <taxon>Oryzoideae</taxon>
        <taxon>Oryzeae</taxon>
        <taxon>Oryzinae</taxon>
        <taxon>Oryza</taxon>
    </lineage>
</organism>
<reference evidence="2" key="1">
    <citation type="submission" date="2015-04" db="UniProtKB">
        <authorList>
            <consortium name="EnsemblPlants"/>
        </authorList>
    </citation>
    <scope>IDENTIFICATION</scope>
</reference>
<sequence>MAAMAEHLRGWDDLPPDILVHIADGFSIHGYTCLRGVCAAWRAALRPASPSLLVRRDRHVRQRFSAWFMSPRMVSTALHEKLATRLFLASRCVGSGDGWIAVYESGGAVLVNPHTGDEIPFHSLPEGNAMVFKVVFAPNPTASEFTAAAITGHGRVIYTTDGNSGWTDVKCPRLGAYGKGDNIADVVYHDNGGKKVVYCLTGDGDVHVLRLPAAGQRRPASFEPLFDKSATTFYPAAAFAPPYDTIRTFTSTKNLAVCDDGHLYQIWRDDDANATIFVLKYYPRRLPCWLPAKDLGGYSVFIGKNNTVALRGDDGGGAAPGLRGNCVYWTDVLTDRAKVFDMETGRSTLCFRGAEGHSVICWYHLGDVRSSGRTSCFTIVLDRPIYVDPIVSVTLTSLETLARVVSPRSRCVGSGDGWVAVYDPTSYDRFGLVNPLTGEVIPFRSLPQQSSFPHEVMVFKAVFAANPTSSEFTAAAVTGRDRVTYTTGGNSGWTVVECPRLRGRDGFADVVYHEGGGGGERSAVYCLTTSGDVHVLRLPCPADHRATAFEPLFDMAGNTVFDAAAAFSPPYDTIRSCINAKNLVVCDDGDMYQIWQDNVCAMILPLPGGGKCRVEKNQTFVLRYYPRRRPCWVAVKDLGGCSFFVGKNNAVALRVDGGGGSPGLRRNCVYWIDTSLCRDQAKVFDMVTGESAQCLSGVEDHSAICWYFLEKFYGLEKMKIPETREVDDSTPHVWPTCRESWDPP</sequence>
<proteinExistence type="predicted"/>
<dbReference type="PANTHER" id="PTHR34708:SF1">
    <property type="entry name" value="OS08G0126400 PROTEIN"/>
    <property type="match status" value="1"/>
</dbReference>
<dbReference type="PANTHER" id="PTHR34708">
    <property type="entry name" value="OS07G0440000 PROTEIN"/>
    <property type="match status" value="1"/>
</dbReference>
<dbReference type="Proteomes" id="UP000026962">
    <property type="component" value="Chromosome 8"/>
</dbReference>
<feature type="domain" description="KIB1-4 beta-propeller" evidence="1">
    <location>
        <begin position="84"/>
        <end position="340"/>
    </location>
</feature>
<reference evidence="2" key="2">
    <citation type="submission" date="2018-05" db="EMBL/GenBank/DDBJ databases">
        <title>OpunRS2 (Oryza punctata Reference Sequence Version 2).</title>
        <authorList>
            <person name="Zhang J."/>
            <person name="Kudrna D."/>
            <person name="Lee S."/>
            <person name="Talag J."/>
            <person name="Welchert J."/>
            <person name="Wing R.A."/>
        </authorList>
    </citation>
    <scope>NUCLEOTIDE SEQUENCE [LARGE SCALE GENOMIC DNA]</scope>
</reference>
<dbReference type="Gramene" id="OPUNC08G01600.1">
    <property type="protein sequence ID" value="OPUNC08G01600.1"/>
    <property type="gene ID" value="OPUNC08G01600"/>
</dbReference>
<accession>A0A0E0LQU2</accession>
<dbReference type="InterPro" id="IPR005174">
    <property type="entry name" value="KIB1-4_b-propeller"/>
</dbReference>
<dbReference type="HOGENOM" id="CLU_409047_0_0_1"/>
<dbReference type="OMA" id="WIAVYES"/>
<dbReference type="EnsemblPlants" id="OPUNC08G01600.1">
    <property type="protein sequence ID" value="OPUNC08G01600.1"/>
    <property type="gene ID" value="OPUNC08G01600"/>
</dbReference>
<protein>
    <recommendedName>
        <fullName evidence="1">KIB1-4 beta-propeller domain-containing protein</fullName>
    </recommendedName>
</protein>
<feature type="domain" description="KIB1-4 beta-propeller" evidence="1">
    <location>
        <begin position="405"/>
        <end position="684"/>
    </location>
</feature>
<evidence type="ECO:0000313" key="2">
    <source>
        <dbReference type="EnsemblPlants" id="OPUNC08G01600.1"/>
    </source>
</evidence>
<evidence type="ECO:0000259" key="1">
    <source>
        <dbReference type="Pfam" id="PF03478"/>
    </source>
</evidence>
<name>A0A0E0LQU2_ORYPU</name>
<dbReference type="Pfam" id="PF03478">
    <property type="entry name" value="Beta-prop_KIB1-4"/>
    <property type="match status" value="2"/>
</dbReference>
<dbReference type="eggNOG" id="ENOG502SVJV">
    <property type="taxonomic scope" value="Eukaryota"/>
</dbReference>